<sequence>MRDEIARFVQETDAELLVLGAPRGTTANVFGDDAIERLAEGIQQQTNVKVEIARPDYLALSIEEAS</sequence>
<evidence type="ECO:0008006" key="2">
    <source>
        <dbReference type="Google" id="ProtNLM"/>
    </source>
</evidence>
<proteinExistence type="predicted"/>
<dbReference type="EMBL" id="UOEU01000453">
    <property type="protein sequence ID" value="VAW33468.1"/>
    <property type="molecule type" value="Genomic_DNA"/>
</dbReference>
<name>A0A3B0URF0_9ZZZZ</name>
<gene>
    <name evidence="1" type="ORF">MNBD_CHLOROFLEXI01-752</name>
</gene>
<evidence type="ECO:0000313" key="1">
    <source>
        <dbReference type="EMBL" id="VAW33468.1"/>
    </source>
</evidence>
<dbReference type="AlphaFoldDB" id="A0A3B0URF0"/>
<reference evidence="1" key="1">
    <citation type="submission" date="2018-06" db="EMBL/GenBank/DDBJ databases">
        <authorList>
            <person name="Zhirakovskaya E."/>
        </authorList>
    </citation>
    <scope>NUCLEOTIDE SEQUENCE</scope>
</reference>
<protein>
    <recommendedName>
        <fullName evidence="2">UspA domain-containing protein</fullName>
    </recommendedName>
</protein>
<accession>A0A3B0URF0</accession>
<organism evidence="1">
    <name type="scientific">hydrothermal vent metagenome</name>
    <dbReference type="NCBI Taxonomy" id="652676"/>
    <lineage>
        <taxon>unclassified sequences</taxon>
        <taxon>metagenomes</taxon>
        <taxon>ecological metagenomes</taxon>
    </lineage>
</organism>